<evidence type="ECO:0000256" key="2">
    <source>
        <dbReference type="ARBA" id="ARBA00022723"/>
    </source>
</evidence>
<keyword evidence="5" id="KW-0539">Nucleus</keyword>
<evidence type="ECO:0000256" key="4">
    <source>
        <dbReference type="ARBA" id="ARBA00022833"/>
    </source>
</evidence>
<keyword evidence="3" id="KW-0863">Zinc-finger</keyword>
<dbReference type="InterPro" id="IPR012337">
    <property type="entry name" value="RNaseH-like_sf"/>
</dbReference>
<evidence type="ECO:0000313" key="8">
    <source>
        <dbReference type="EMBL" id="GES93253.1"/>
    </source>
</evidence>
<dbReference type="Pfam" id="PF04937">
    <property type="entry name" value="DUF659"/>
    <property type="match status" value="1"/>
</dbReference>
<evidence type="ECO:0000313" key="9">
    <source>
        <dbReference type="Proteomes" id="UP000615446"/>
    </source>
</evidence>
<dbReference type="PANTHER" id="PTHR46481">
    <property type="entry name" value="ZINC FINGER BED DOMAIN-CONTAINING PROTEIN 4"/>
    <property type="match status" value="1"/>
</dbReference>
<feature type="domain" description="DUF659" evidence="7">
    <location>
        <begin position="195"/>
        <end position="342"/>
    </location>
</feature>
<dbReference type="AlphaFoldDB" id="A0A8H3LY07"/>
<feature type="region of interest" description="Disordered" evidence="6">
    <location>
        <begin position="612"/>
        <end position="639"/>
    </location>
</feature>
<evidence type="ECO:0000256" key="5">
    <source>
        <dbReference type="ARBA" id="ARBA00023242"/>
    </source>
</evidence>
<dbReference type="GO" id="GO:0005634">
    <property type="term" value="C:nucleus"/>
    <property type="evidence" value="ECO:0007669"/>
    <property type="project" value="UniProtKB-SubCell"/>
</dbReference>
<protein>
    <submittedName>
        <fullName evidence="8">Ribonuclease H-like domain-containing protein</fullName>
    </submittedName>
</protein>
<organism evidence="8 9">
    <name type="scientific">Rhizophagus clarus</name>
    <dbReference type="NCBI Taxonomy" id="94130"/>
    <lineage>
        <taxon>Eukaryota</taxon>
        <taxon>Fungi</taxon>
        <taxon>Fungi incertae sedis</taxon>
        <taxon>Mucoromycota</taxon>
        <taxon>Glomeromycotina</taxon>
        <taxon>Glomeromycetes</taxon>
        <taxon>Glomerales</taxon>
        <taxon>Glomeraceae</taxon>
        <taxon>Rhizophagus</taxon>
    </lineage>
</organism>
<proteinExistence type="predicted"/>
<dbReference type="InterPro" id="IPR052035">
    <property type="entry name" value="ZnF_BED_domain_contain"/>
</dbReference>
<keyword evidence="2" id="KW-0479">Metal-binding</keyword>
<dbReference type="SUPFAM" id="SSF53098">
    <property type="entry name" value="Ribonuclease H-like"/>
    <property type="match status" value="1"/>
</dbReference>
<dbReference type="PANTHER" id="PTHR46481:SF10">
    <property type="entry name" value="ZINC FINGER BED DOMAIN-CONTAINING PROTEIN 39"/>
    <property type="match status" value="1"/>
</dbReference>
<keyword evidence="4" id="KW-0862">Zinc</keyword>
<evidence type="ECO:0000256" key="6">
    <source>
        <dbReference type="SAM" id="MobiDB-lite"/>
    </source>
</evidence>
<comment type="caution">
    <text evidence="8">The sequence shown here is derived from an EMBL/GenBank/DDBJ whole genome shotgun (WGS) entry which is preliminary data.</text>
</comment>
<dbReference type="EMBL" id="BLAL01000225">
    <property type="protein sequence ID" value="GES93253.1"/>
    <property type="molecule type" value="Genomic_DNA"/>
</dbReference>
<feature type="compositionally biased region" description="Polar residues" evidence="6">
    <location>
        <begin position="27"/>
        <end position="36"/>
    </location>
</feature>
<evidence type="ECO:0000256" key="1">
    <source>
        <dbReference type="ARBA" id="ARBA00004123"/>
    </source>
</evidence>
<dbReference type="InterPro" id="IPR007021">
    <property type="entry name" value="DUF659"/>
</dbReference>
<dbReference type="Proteomes" id="UP000615446">
    <property type="component" value="Unassembled WGS sequence"/>
</dbReference>
<gene>
    <name evidence="8" type="ORF">RCL2_002000500</name>
</gene>
<evidence type="ECO:0000256" key="3">
    <source>
        <dbReference type="ARBA" id="ARBA00022771"/>
    </source>
</evidence>
<sequence>MNCGESNSGMGKRPVINENEKLIVSSGEENTTPNNNKKIKLSKTPKNTKPFSEIWEYYEKGVQKNNGHYEAICFYCKTKWSRGKPQKMEVHLANECIQCPEEISRYWRENIANRQTIYSRNNQKLLSSQPPYSTQTQITDHYKSDQSLPKFVVDRLDKKILKAWVMAGIPFNVIENPFVLDLFKDLNPGYSPLSRTTLSDRLITEEYTRVSLAIDHDLEQFDNLTLALDGWTTPKMESIYNYIVTTDTRMEYLIGLYDYSSNSHTSEFLTEEISSIIEKLGSEKFAAIVTDNASNCRVARQNIHQTYPHIWNIRCAAHAINLIASDLVKLEPIKKFINECGKINRYFSTSHASNALLKQDFTNMKIKGGGLQTWVKTRWGSLFMTTDALLRARPVSFYMEANKRMYKSFRGKGLKDEAFHKAALAAIEMWQSLGHTRKKSEELIAQLRRFELKLAPFDLPYISGLESPNVWWKLIKIQPRHLPELACRIFSINPIQANCERNFSTLNWILGDRQTNLTLKKLEAIAKIWSYYMNNIQKELSYMSKDLTESELRESTNIASVNSIISLKENDDTVNFDGDNNLNQISPSENFSNTELAISNIVDLTAVDDSHDTNGEMGSDITPIQEQPLDPADLDYDPNDVLNGFIERERDTERNLTDSRKT</sequence>
<accession>A0A8H3LY07</accession>
<comment type="subcellular location">
    <subcellularLocation>
        <location evidence="1">Nucleus</location>
    </subcellularLocation>
</comment>
<reference evidence="8" key="1">
    <citation type="submission" date="2019-10" db="EMBL/GenBank/DDBJ databases">
        <title>Conservation and host-specific expression of non-tandemly repeated heterogenous ribosome RNA gene in arbuscular mycorrhizal fungi.</title>
        <authorList>
            <person name="Maeda T."/>
            <person name="Kobayashi Y."/>
            <person name="Nakagawa T."/>
            <person name="Ezawa T."/>
            <person name="Yamaguchi K."/>
            <person name="Bino T."/>
            <person name="Nishimoto Y."/>
            <person name="Shigenobu S."/>
            <person name="Kawaguchi M."/>
        </authorList>
    </citation>
    <scope>NUCLEOTIDE SEQUENCE</scope>
    <source>
        <strain evidence="8">HR1</strain>
    </source>
</reference>
<name>A0A8H3LY07_9GLOM</name>
<dbReference type="GO" id="GO:0008270">
    <property type="term" value="F:zinc ion binding"/>
    <property type="evidence" value="ECO:0007669"/>
    <property type="project" value="UniProtKB-KW"/>
</dbReference>
<feature type="region of interest" description="Disordered" evidence="6">
    <location>
        <begin position="24"/>
        <end position="45"/>
    </location>
</feature>
<evidence type="ECO:0000259" key="7">
    <source>
        <dbReference type="Pfam" id="PF04937"/>
    </source>
</evidence>
<dbReference type="OrthoDB" id="2432128at2759"/>